<accession>A0AAD3Y5W9</accession>
<protein>
    <recommendedName>
        <fullName evidence="4">Secreted protein</fullName>
    </recommendedName>
</protein>
<dbReference type="AlphaFoldDB" id="A0AAD3Y5W9"/>
<evidence type="ECO:0000313" key="3">
    <source>
        <dbReference type="Proteomes" id="UP001279734"/>
    </source>
</evidence>
<evidence type="ECO:0000256" key="1">
    <source>
        <dbReference type="SAM" id="SignalP"/>
    </source>
</evidence>
<dbReference type="EMBL" id="BSYO01000038">
    <property type="protein sequence ID" value="GMH30418.1"/>
    <property type="molecule type" value="Genomic_DNA"/>
</dbReference>
<dbReference type="Proteomes" id="UP001279734">
    <property type="component" value="Unassembled WGS sequence"/>
</dbReference>
<comment type="caution">
    <text evidence="2">The sequence shown here is derived from an EMBL/GenBank/DDBJ whole genome shotgun (WGS) entry which is preliminary data.</text>
</comment>
<feature type="chain" id="PRO_5042279844" description="Secreted protein" evidence="1">
    <location>
        <begin position="17"/>
        <end position="125"/>
    </location>
</feature>
<feature type="signal peptide" evidence="1">
    <location>
        <begin position="1"/>
        <end position="16"/>
    </location>
</feature>
<evidence type="ECO:0008006" key="4">
    <source>
        <dbReference type="Google" id="ProtNLM"/>
    </source>
</evidence>
<proteinExistence type="predicted"/>
<gene>
    <name evidence="2" type="ORF">Nepgr_032261</name>
</gene>
<name>A0AAD3Y5W9_NEPGR</name>
<organism evidence="2 3">
    <name type="scientific">Nepenthes gracilis</name>
    <name type="common">Slender pitcher plant</name>
    <dbReference type="NCBI Taxonomy" id="150966"/>
    <lineage>
        <taxon>Eukaryota</taxon>
        <taxon>Viridiplantae</taxon>
        <taxon>Streptophyta</taxon>
        <taxon>Embryophyta</taxon>
        <taxon>Tracheophyta</taxon>
        <taxon>Spermatophyta</taxon>
        <taxon>Magnoliopsida</taxon>
        <taxon>eudicotyledons</taxon>
        <taxon>Gunneridae</taxon>
        <taxon>Pentapetalae</taxon>
        <taxon>Caryophyllales</taxon>
        <taxon>Nepenthaceae</taxon>
        <taxon>Nepenthes</taxon>
    </lineage>
</organism>
<evidence type="ECO:0000313" key="2">
    <source>
        <dbReference type="EMBL" id="GMH30418.1"/>
    </source>
</evidence>
<keyword evidence="3" id="KW-1185">Reference proteome</keyword>
<reference evidence="2" key="1">
    <citation type="submission" date="2023-05" db="EMBL/GenBank/DDBJ databases">
        <title>Nepenthes gracilis genome sequencing.</title>
        <authorList>
            <person name="Fukushima K."/>
        </authorList>
    </citation>
    <scope>NUCLEOTIDE SEQUENCE</scope>
    <source>
        <strain evidence="2">SING2019-196</strain>
    </source>
</reference>
<keyword evidence="1" id="KW-0732">Signal</keyword>
<sequence>MKSMLTWIELPRLCILSSWLCRNGINAGFISTANRPICRSGFMSRFGLQNELPISNCIPYADLDCCSFRLHQLPIAIGRFIPVLELSCRSRIVIGFGLPAFCCQWYGCSAANGGAEIHCDDPMLC</sequence>